<sequence length="89" mass="10507">VMDNVEANQIMQRLNNLKIVDTPRQQQRENGNRECQSEIVRKTQVPATPSTGPSSFQTELKKRRKMKLNRVYKYESDIHFIKARKSLNF</sequence>
<gene>
    <name evidence="1" type="ORF">KR093_005576</name>
</gene>
<dbReference type="Proteomes" id="UP001200034">
    <property type="component" value="Unassembled WGS sequence"/>
</dbReference>
<keyword evidence="2" id="KW-1185">Reference proteome</keyword>
<name>A0AAD4K216_9MUSC</name>
<evidence type="ECO:0000313" key="2">
    <source>
        <dbReference type="Proteomes" id="UP001200034"/>
    </source>
</evidence>
<accession>A0AAD4K216</accession>
<proteinExistence type="predicted"/>
<evidence type="ECO:0008006" key="3">
    <source>
        <dbReference type="Google" id="ProtNLM"/>
    </source>
</evidence>
<dbReference type="EMBL" id="JAJJHW010002585">
    <property type="protein sequence ID" value="KAH8370934.1"/>
    <property type="molecule type" value="Genomic_DNA"/>
</dbReference>
<dbReference type="AlphaFoldDB" id="A0AAD4K216"/>
<protein>
    <recommendedName>
        <fullName evidence="3">Protein Z600</fullName>
    </recommendedName>
</protein>
<organism evidence="1 2">
    <name type="scientific">Drosophila rubida</name>
    <dbReference type="NCBI Taxonomy" id="30044"/>
    <lineage>
        <taxon>Eukaryota</taxon>
        <taxon>Metazoa</taxon>
        <taxon>Ecdysozoa</taxon>
        <taxon>Arthropoda</taxon>
        <taxon>Hexapoda</taxon>
        <taxon>Insecta</taxon>
        <taxon>Pterygota</taxon>
        <taxon>Neoptera</taxon>
        <taxon>Endopterygota</taxon>
        <taxon>Diptera</taxon>
        <taxon>Brachycera</taxon>
        <taxon>Muscomorpha</taxon>
        <taxon>Ephydroidea</taxon>
        <taxon>Drosophilidae</taxon>
        <taxon>Drosophila</taxon>
    </lineage>
</organism>
<comment type="caution">
    <text evidence="1">The sequence shown here is derived from an EMBL/GenBank/DDBJ whole genome shotgun (WGS) entry which is preliminary data.</text>
</comment>
<evidence type="ECO:0000313" key="1">
    <source>
        <dbReference type="EMBL" id="KAH8370934.1"/>
    </source>
</evidence>
<feature type="non-terminal residue" evidence="1">
    <location>
        <position position="1"/>
    </location>
</feature>
<reference evidence="1" key="1">
    <citation type="journal article" date="2021" name="Mol. Ecol. Resour.">
        <title>Phylogenomic analyses of the genus Drosophila reveals genomic signals of climate adaptation.</title>
        <authorList>
            <person name="Li F."/>
            <person name="Rane R.V."/>
            <person name="Luria V."/>
            <person name="Xiong Z."/>
            <person name="Chen J."/>
            <person name="Li Z."/>
            <person name="Catullo R.A."/>
            <person name="Griffin P.C."/>
            <person name="Schiffer M."/>
            <person name="Pearce S."/>
            <person name="Lee S.F."/>
            <person name="McElroy K."/>
            <person name="Stocker A."/>
            <person name="Shirriffs J."/>
            <person name="Cockerell F."/>
            <person name="Coppin C."/>
            <person name="Sgro C.M."/>
            <person name="Karger A."/>
            <person name="Cain J.W."/>
            <person name="Weber J.A."/>
            <person name="Santpere G."/>
            <person name="Kirschner M.W."/>
            <person name="Hoffmann A.A."/>
            <person name="Oakeshott J.G."/>
            <person name="Zhang G."/>
        </authorList>
    </citation>
    <scope>NUCLEOTIDE SEQUENCE</scope>
    <source>
        <strain evidence="1">BGI-SZ-2011g</strain>
    </source>
</reference>